<dbReference type="GO" id="GO:0050661">
    <property type="term" value="F:NADP binding"/>
    <property type="evidence" value="ECO:0007669"/>
    <property type="project" value="InterPro"/>
</dbReference>
<evidence type="ECO:0000313" key="3">
    <source>
        <dbReference type="Proteomes" id="UP001324427"/>
    </source>
</evidence>
<dbReference type="PANTHER" id="PTHR43303">
    <property type="entry name" value="NADPH DEHYDROGENASE C23G7.10C-RELATED"/>
    <property type="match status" value="1"/>
</dbReference>
<dbReference type="Gene3D" id="3.20.20.70">
    <property type="entry name" value="Aldolase class I"/>
    <property type="match status" value="1"/>
</dbReference>
<accession>A0AAV9J9U4</accession>
<dbReference type="SUPFAM" id="SSF51395">
    <property type="entry name" value="FMN-linked oxidoreductases"/>
    <property type="match status" value="1"/>
</dbReference>
<dbReference type="InterPro" id="IPR044152">
    <property type="entry name" value="YqjM-like"/>
</dbReference>
<reference evidence="2 3" key="1">
    <citation type="submission" date="2021-11" db="EMBL/GenBank/DDBJ databases">
        <title>Black yeast isolated from Biological Soil Crust.</title>
        <authorList>
            <person name="Kurbessoian T."/>
        </authorList>
    </citation>
    <scope>NUCLEOTIDE SEQUENCE [LARGE SCALE GENOMIC DNA]</scope>
    <source>
        <strain evidence="2 3">CCFEE 5522</strain>
    </source>
</reference>
<dbReference type="InterPro" id="IPR001155">
    <property type="entry name" value="OxRdtase_FMN_N"/>
</dbReference>
<dbReference type="PANTHER" id="PTHR43303:SF2">
    <property type="entry name" value="INDOLEAMINE 2,3-DIOXYGENASE PYRROLE 2,3-DIOXYGENASE (AFU_ORTHOLOGUE AFUA_5G01450"/>
    <property type="match status" value="1"/>
</dbReference>
<dbReference type="CDD" id="cd02932">
    <property type="entry name" value="OYE_YqiM_FMN"/>
    <property type="match status" value="1"/>
</dbReference>
<dbReference type="GO" id="GO:0003959">
    <property type="term" value="F:NADPH dehydrogenase activity"/>
    <property type="evidence" value="ECO:0007669"/>
    <property type="project" value="InterPro"/>
</dbReference>
<evidence type="ECO:0000313" key="2">
    <source>
        <dbReference type="EMBL" id="KAK4541721.1"/>
    </source>
</evidence>
<gene>
    <name evidence="2" type="ORF">LTR36_007430</name>
</gene>
<organism evidence="2 3">
    <name type="scientific">Oleoguttula mirabilis</name>
    <dbReference type="NCBI Taxonomy" id="1507867"/>
    <lineage>
        <taxon>Eukaryota</taxon>
        <taxon>Fungi</taxon>
        <taxon>Dikarya</taxon>
        <taxon>Ascomycota</taxon>
        <taxon>Pezizomycotina</taxon>
        <taxon>Dothideomycetes</taxon>
        <taxon>Dothideomycetidae</taxon>
        <taxon>Mycosphaerellales</taxon>
        <taxon>Teratosphaeriaceae</taxon>
        <taxon>Oleoguttula</taxon>
    </lineage>
</organism>
<dbReference type="Pfam" id="PF00724">
    <property type="entry name" value="Oxidored_FMN"/>
    <property type="match status" value="1"/>
</dbReference>
<feature type="domain" description="NADH:flavin oxidoreductase/NADH oxidase N-terminal" evidence="1">
    <location>
        <begin position="37"/>
        <end position="387"/>
    </location>
</feature>
<dbReference type="Proteomes" id="UP001324427">
    <property type="component" value="Unassembled WGS sequence"/>
</dbReference>
<evidence type="ECO:0000259" key="1">
    <source>
        <dbReference type="Pfam" id="PF00724"/>
    </source>
</evidence>
<dbReference type="InterPro" id="IPR013785">
    <property type="entry name" value="Aldolase_TIM"/>
</dbReference>
<dbReference type="AlphaFoldDB" id="A0AAV9J9U4"/>
<dbReference type="GO" id="GO:0010181">
    <property type="term" value="F:FMN binding"/>
    <property type="evidence" value="ECO:0007669"/>
    <property type="project" value="InterPro"/>
</dbReference>
<keyword evidence="3" id="KW-1185">Reference proteome</keyword>
<comment type="caution">
    <text evidence="2">The sequence shown here is derived from an EMBL/GenBank/DDBJ whole genome shotgun (WGS) entry which is preliminary data.</text>
</comment>
<proteinExistence type="predicted"/>
<sequence length="465" mass="50119">MAPSAYNAPAPGVPFFTPQHANSPGTPLTCSGKVPTLFTPLPIRATTMRNRIIVAPMCQYSTADSGPQIGALTPYHVATLGHYALKGAALVFIEATGVQPNGRITPNCPGLWSDDQILGVKAVVDMVHSQGALCGIQLAHAGRKASTVAPFVAERFGRRSVRATKDVGGWPGDVVGPSGGREFVWDGKGVEDESGGYWPPRELTVGEVEEMVGDWKKAAERAVRAGVDVIEIHGAHGYLVHQFLSPISNRRTDVYGGSFAGRTKLPLDIIRATRAVIPSSMPLFLRLSATEWMEENDLGKQLGSWAVDDTIALAKLASDLGVDLLDVSSGGNHPEQRINMFESKDYQTRIAAQIRRELRLANKNMLIGAVGLITEAEQARDIVAEGRDVPDSDVTAAEDGGIGEEAQEAVRMTDDAGGSRQPMADAILVARQFMREPEWVLKVAWKLGVDVAWPGQFNRVRFPKL</sequence>
<name>A0AAV9J9U4_9PEZI</name>
<protein>
    <recommendedName>
        <fullName evidence="1">NADH:flavin oxidoreductase/NADH oxidase N-terminal domain-containing protein</fullName>
    </recommendedName>
</protein>
<dbReference type="EMBL" id="JAVFHQ010000049">
    <property type="protein sequence ID" value="KAK4541721.1"/>
    <property type="molecule type" value="Genomic_DNA"/>
</dbReference>